<dbReference type="InterPro" id="IPR023296">
    <property type="entry name" value="Glyco_hydro_beta-prop_sf"/>
</dbReference>
<accession>A0A075UY74</accession>
<dbReference type="Pfam" id="PF04616">
    <property type="entry name" value="Glyco_hydro_43"/>
    <property type="match status" value="1"/>
</dbReference>
<feature type="chain" id="PRO_5039080659" evidence="6">
    <location>
        <begin position="21"/>
        <end position="357"/>
    </location>
</feature>
<evidence type="ECO:0000256" key="3">
    <source>
        <dbReference type="ARBA" id="ARBA00022801"/>
    </source>
</evidence>
<dbReference type="Proteomes" id="UP000028492">
    <property type="component" value="Chromosome"/>
</dbReference>
<dbReference type="InterPro" id="IPR050727">
    <property type="entry name" value="GH43_arabinanases"/>
</dbReference>
<reference evidence="7 8" key="1">
    <citation type="journal article" date="2014" name="J. Biotechnol.">
        <title>Complete genome sequence of the actinobacterium Amycolatopsis japonica MG417-CF17(T) (=DSM 44213T) producing (S,S)-N,N'-ethylenediaminedisuccinic acid.</title>
        <authorList>
            <person name="Stegmann E."/>
            <person name="Albersmeier A."/>
            <person name="Spohn M."/>
            <person name="Gert H."/>
            <person name="Weber T."/>
            <person name="Wohlleben W."/>
            <person name="Kalinowski J."/>
            <person name="Ruckert C."/>
        </authorList>
    </citation>
    <scope>NUCLEOTIDE SEQUENCE [LARGE SCALE GENOMIC DNA]</scope>
    <source>
        <strain evidence="8">MG417-CF17 (DSM 44213)</strain>
    </source>
</reference>
<evidence type="ECO:0000256" key="5">
    <source>
        <dbReference type="RuleBase" id="RU361187"/>
    </source>
</evidence>
<keyword evidence="3 5" id="KW-0378">Hydrolase</keyword>
<dbReference type="GO" id="GO:0004553">
    <property type="term" value="F:hydrolase activity, hydrolyzing O-glycosyl compounds"/>
    <property type="evidence" value="ECO:0007669"/>
    <property type="project" value="InterPro"/>
</dbReference>
<evidence type="ECO:0000256" key="6">
    <source>
        <dbReference type="SAM" id="SignalP"/>
    </source>
</evidence>
<keyword evidence="4 5" id="KW-0326">Glycosidase</keyword>
<proteinExistence type="inferred from homology"/>
<keyword evidence="8" id="KW-1185">Reference proteome</keyword>
<evidence type="ECO:0000256" key="4">
    <source>
        <dbReference type="ARBA" id="ARBA00023295"/>
    </source>
</evidence>
<name>A0A075UY74_9PSEU</name>
<comment type="similarity">
    <text evidence="2 5">Belongs to the glycosyl hydrolase 43 family.</text>
</comment>
<dbReference type="AlphaFoldDB" id="A0A075UY74"/>
<comment type="pathway">
    <text evidence="1">Glycan metabolism; L-arabinan degradation.</text>
</comment>
<sequence length="357" mass="37725">MRKWMTRLLVAGVLATTATATVTAVGTAGAADGVSTAAAESTFPLADPDTVQAKDGSYVTYGTTVGAGVGERCGVTGKLFVPVLVHGSGNTVGVGTCASADALPNGPGSWAEGNVWAPGVVRFGDTYFMYYTASKRGSGQKCLGRAVSGSARGPFTNPVEWACPGNGRWAIDANPFVSGSSMYVAYRDDAITSYPETGISVVRTQSNGMADWDTRRDALKSTDIGWETIRMSGGTHVIENPSMFKSADGYWYLAYSGNNWDSARYATGIARCGTGPIPSTRCTPRQNGAERPYFGYTGTGGLNPYRGLPGNHPGPGGMDFFQAANGQYHAVYHWWNGTRRFPIVATVLRNDGGFYLS</sequence>
<evidence type="ECO:0000256" key="2">
    <source>
        <dbReference type="ARBA" id="ARBA00009865"/>
    </source>
</evidence>
<organism evidence="7 8">
    <name type="scientific">Amycolatopsis japonica</name>
    <dbReference type="NCBI Taxonomy" id="208439"/>
    <lineage>
        <taxon>Bacteria</taxon>
        <taxon>Bacillati</taxon>
        <taxon>Actinomycetota</taxon>
        <taxon>Actinomycetes</taxon>
        <taxon>Pseudonocardiales</taxon>
        <taxon>Pseudonocardiaceae</taxon>
        <taxon>Amycolatopsis</taxon>
        <taxon>Amycolatopsis japonica group</taxon>
    </lineage>
</organism>
<protein>
    <submittedName>
        <fullName evidence="7">Conserved putative secreted protein</fullName>
    </submittedName>
</protein>
<dbReference type="InterPro" id="IPR006710">
    <property type="entry name" value="Glyco_hydro_43"/>
</dbReference>
<dbReference type="SUPFAM" id="SSF75005">
    <property type="entry name" value="Arabinanase/levansucrase/invertase"/>
    <property type="match status" value="1"/>
</dbReference>
<dbReference type="HOGENOM" id="CLU_769054_0_0_11"/>
<feature type="signal peptide" evidence="6">
    <location>
        <begin position="1"/>
        <end position="20"/>
    </location>
</feature>
<gene>
    <name evidence="7" type="ORF">AJAP_22755</name>
</gene>
<dbReference type="STRING" id="208439.AJAP_22755"/>
<dbReference type="eggNOG" id="COG3507">
    <property type="taxonomic scope" value="Bacteria"/>
</dbReference>
<evidence type="ECO:0000313" key="7">
    <source>
        <dbReference type="EMBL" id="AIG77406.1"/>
    </source>
</evidence>
<dbReference type="EMBL" id="CP008953">
    <property type="protein sequence ID" value="AIG77406.1"/>
    <property type="molecule type" value="Genomic_DNA"/>
</dbReference>
<dbReference type="PANTHER" id="PTHR43301">
    <property type="entry name" value="ARABINAN ENDO-1,5-ALPHA-L-ARABINOSIDASE"/>
    <property type="match status" value="1"/>
</dbReference>
<dbReference type="PANTHER" id="PTHR43301:SF3">
    <property type="entry name" value="ARABINAN ENDO-1,5-ALPHA-L-ARABINOSIDASE A-RELATED"/>
    <property type="match status" value="1"/>
</dbReference>
<dbReference type="Gene3D" id="2.115.10.20">
    <property type="entry name" value="Glycosyl hydrolase domain, family 43"/>
    <property type="match status" value="1"/>
</dbReference>
<keyword evidence="6" id="KW-0732">Signal</keyword>
<evidence type="ECO:0000256" key="1">
    <source>
        <dbReference type="ARBA" id="ARBA00004834"/>
    </source>
</evidence>
<dbReference type="GO" id="GO:0005975">
    <property type="term" value="P:carbohydrate metabolic process"/>
    <property type="evidence" value="ECO:0007669"/>
    <property type="project" value="InterPro"/>
</dbReference>
<evidence type="ECO:0000313" key="8">
    <source>
        <dbReference type="Proteomes" id="UP000028492"/>
    </source>
</evidence>
<dbReference type="KEGG" id="aja:AJAP_22755"/>